<dbReference type="EMBL" id="CP133217">
    <property type="protein sequence ID" value="WML86205.1"/>
    <property type="molecule type" value="Genomic_DNA"/>
</dbReference>
<gene>
    <name evidence="1" type="ORF">RCG00_18160</name>
</gene>
<organism evidence="1">
    <name type="scientific">Thiothrix subterranea</name>
    <dbReference type="NCBI Taxonomy" id="2735563"/>
    <lineage>
        <taxon>Bacteria</taxon>
        <taxon>Pseudomonadati</taxon>
        <taxon>Pseudomonadota</taxon>
        <taxon>Gammaproteobacteria</taxon>
        <taxon>Thiotrichales</taxon>
        <taxon>Thiotrichaceae</taxon>
        <taxon>Thiothrix</taxon>
    </lineage>
</organism>
<accession>A0AA51MLP9</accession>
<protein>
    <submittedName>
        <fullName evidence="1">Uncharacterized protein</fullName>
    </submittedName>
</protein>
<sequence>MLSQFLRYIVRESLAGKQTQITQHAIALHALGKPTDFRAMENPLVRVQARRLRDQLSDYYATEGRFNPLRISLPVGSYQPAFTHHISPANAAIALQHKPAPSTSLGPGIVCIPRLFVTNEITGWPLITRLTREYVDALTRFNFCQVMFAQNASDQAASLAQADFSLFFDLHNGDTGYSLKCSLVQHQTQQIIWAESFAIGNHYPAPPLLNAIFKRIANDSVSLERGLAHDVWARQLLDAGKPIADHHRVMIAARQQLWELSAVNFRNLRLVVSGHFSTSSPRDFHALNWFPT</sequence>
<name>A0AA51MLP9_9GAMM</name>
<dbReference type="AlphaFoldDB" id="A0AA51MLP9"/>
<proteinExistence type="predicted"/>
<dbReference type="Proteomes" id="UP001229862">
    <property type="component" value="Chromosome"/>
</dbReference>
<reference evidence="1" key="1">
    <citation type="submission" date="2023-08" db="EMBL/GenBank/DDBJ databases">
        <title>New molecular markers tilS and rpoB for phylogenetic and monitoring studies of the genus Thiothrix biodiversity.</title>
        <authorList>
            <person name="Ravin N.V."/>
            <person name="Smolyakov D."/>
            <person name="Markov N.D."/>
            <person name="Beletsky A.V."/>
            <person name="Mardanov A.V."/>
            <person name="Rudenko T.S."/>
            <person name="Grabovich M.Y."/>
        </authorList>
    </citation>
    <scope>NUCLEOTIDE SEQUENCE</scope>
    <source>
        <strain evidence="1">DNT52</strain>
    </source>
</reference>
<evidence type="ECO:0000313" key="1">
    <source>
        <dbReference type="EMBL" id="WML86205.1"/>
    </source>
</evidence>
<dbReference type="RefSeq" id="WP_308871823.1">
    <property type="nucleotide sequence ID" value="NZ_CP133217.1"/>
</dbReference>